<sequence>MLMNKSGSLEIVDLWYDWVNGRNFNIIQKQLGKLTYDLERNNGTSFYYTLDASKTCRTVHFEVNFLSLSSLSLLLSLFFVVVVRWRRRRGERSWFGELRPWFGGGGRSAVCDSAWREELRLVRWRARSVGSVERDTVRLTSFGKLSIWFGERKERGVPVRRGSSFGAVARLSRLVRREVGSAESLVRRESWFGGLRRGERWFVCASRGDQEAVRSEDNLGFGHYGGGFSVNRFEEEGNCVDRALYGGNDEFGLSIEDFGGRDLAEYSGEVDDGDLGEIDSLLGMVPVVANCGIGKTLSQLEEHRRFDELRESGEYGGDEVTECEVTANPVGDVWGRSIVLGLCSSRQAALGSGSTLVPGARDGGKSLCTVDRLTDLFEQGVFPEDLTIVVPKPHRRPWNPPKGYICVYEDYFTDGQLRFPLPDFLVQYCFRRGIAFSQLSLGSVRNAVGLMMLGNDCGVEVDTDLFEEATTFSVMADNPGLCQVNARSSHKIVHGVRSKVADWRRYYFYVQVSKISAPTSSSSLSTEWNLFPAYDPRPRKARNDISVGLRAIWTRGSLFWPGVIKSSCIHSPSRLEMGKASCRFPNYSDSFGVSGTVPSETEPIQIDEDPEQGIVQPQLVAEPQQDVGLDVSGRTAVDPGRRAVSEDRAARVSAARSGKKKVSTNEAAFRVPPDVDVSLRRKVSHGGNSRESSAIVRERGSSAQQVRGVDYSFSFNYDKKNEPFPVSRSSCGDFASKVYGSSREFPPVDSLLGMNLYQTWACKQIQSIGAGNALVDFYDRRAKDLEQETVALKAENKTLGFSAQNRLRALNSERGRVGSLEEQIEKLTAQLKKATAEETRLRDSRTSAVRYERNRAKEKITKYTARIERLRKHILDCRAAQDPLFMQCQATGTRKCLKKFIAEGLAVPDEKLAALKADKHKWRATVESLTITDLCDDDLDPFPELADDAPVEVTEAGVEGDGA</sequence>
<keyword evidence="2" id="KW-0812">Transmembrane</keyword>
<protein>
    <recommendedName>
        <fullName evidence="3">DUF1204 domain-containing protein</fullName>
    </recommendedName>
</protein>
<dbReference type="EMBL" id="JAEFBJ010000008">
    <property type="protein sequence ID" value="KAG7583133.1"/>
    <property type="molecule type" value="Genomic_DNA"/>
</dbReference>
<dbReference type="PANTHER" id="PTHR33880:SF16">
    <property type="entry name" value="TRANSFERRING GLYCOSYL GROUP TRANSFERASE"/>
    <property type="match status" value="1"/>
</dbReference>
<dbReference type="Proteomes" id="UP000694251">
    <property type="component" value="Chromosome 8"/>
</dbReference>
<feature type="domain" description="DUF1204" evidence="3">
    <location>
        <begin position="776"/>
        <end position="941"/>
    </location>
</feature>
<gene>
    <name evidence="4" type="ORF">ISN44_As08g026670</name>
</gene>
<proteinExistence type="predicted"/>
<evidence type="ECO:0000313" key="4">
    <source>
        <dbReference type="EMBL" id="KAG7583133.1"/>
    </source>
</evidence>
<dbReference type="InterPro" id="IPR038941">
    <property type="entry name" value="At4g14100-like"/>
</dbReference>
<feature type="coiled-coil region" evidence="1">
    <location>
        <begin position="775"/>
        <end position="873"/>
    </location>
</feature>
<keyword evidence="2" id="KW-0472">Membrane</keyword>
<comment type="caution">
    <text evidence="4">The sequence shown here is derived from an EMBL/GenBank/DDBJ whole genome shotgun (WGS) entry which is preliminary data.</text>
</comment>
<organism evidence="4 5">
    <name type="scientific">Arabidopsis suecica</name>
    <name type="common">Swedish thale-cress</name>
    <name type="synonym">Cardaminopsis suecica</name>
    <dbReference type="NCBI Taxonomy" id="45249"/>
    <lineage>
        <taxon>Eukaryota</taxon>
        <taxon>Viridiplantae</taxon>
        <taxon>Streptophyta</taxon>
        <taxon>Embryophyta</taxon>
        <taxon>Tracheophyta</taxon>
        <taxon>Spermatophyta</taxon>
        <taxon>Magnoliopsida</taxon>
        <taxon>eudicotyledons</taxon>
        <taxon>Gunneridae</taxon>
        <taxon>Pentapetalae</taxon>
        <taxon>rosids</taxon>
        <taxon>malvids</taxon>
        <taxon>Brassicales</taxon>
        <taxon>Brassicaceae</taxon>
        <taxon>Camelineae</taxon>
        <taxon>Arabidopsis</taxon>
    </lineage>
</organism>
<dbReference type="OrthoDB" id="1101306at2759"/>
<feature type="transmembrane region" description="Helical" evidence="2">
    <location>
        <begin position="65"/>
        <end position="85"/>
    </location>
</feature>
<keyword evidence="5" id="KW-1185">Reference proteome</keyword>
<keyword evidence="2" id="KW-1133">Transmembrane helix</keyword>
<dbReference type="InterPro" id="IPR009596">
    <property type="entry name" value="DUF1204"/>
</dbReference>
<evidence type="ECO:0000256" key="1">
    <source>
        <dbReference type="SAM" id="Coils"/>
    </source>
</evidence>
<evidence type="ECO:0000256" key="2">
    <source>
        <dbReference type="SAM" id="Phobius"/>
    </source>
</evidence>
<name>A0A8T2BAP2_ARASU</name>
<evidence type="ECO:0000259" key="3">
    <source>
        <dbReference type="Pfam" id="PF06721"/>
    </source>
</evidence>
<evidence type="ECO:0000313" key="5">
    <source>
        <dbReference type="Proteomes" id="UP000694251"/>
    </source>
</evidence>
<accession>A0A8T2BAP2</accession>
<dbReference type="PANTHER" id="PTHR33880">
    <property type="entry name" value="EXPRESSED PROTEIN"/>
    <property type="match status" value="1"/>
</dbReference>
<keyword evidence="1" id="KW-0175">Coiled coil</keyword>
<dbReference type="Pfam" id="PF06721">
    <property type="entry name" value="DUF1204"/>
    <property type="match status" value="1"/>
</dbReference>
<dbReference type="AlphaFoldDB" id="A0A8T2BAP2"/>
<reference evidence="4 5" key="1">
    <citation type="submission" date="2020-12" db="EMBL/GenBank/DDBJ databases">
        <title>Concerted genomic and epigenomic changes stabilize Arabidopsis allopolyploids.</title>
        <authorList>
            <person name="Chen Z."/>
        </authorList>
    </citation>
    <scope>NUCLEOTIDE SEQUENCE [LARGE SCALE GENOMIC DNA]</scope>
    <source>
        <strain evidence="4">As9502</strain>
        <tissue evidence="4">Leaf</tissue>
    </source>
</reference>